<sequence>MNTQQDPTIIMQHQIPQDISLTFIKRVLSPSKCPTIQYKHNHPNTKIIRVLPDRTLYIIYIQQPTTLLRTIVSQIAKFYEFTILQNLKIQQQQILIMNNDFRLILNKIKATQQNTLRQTCLVQLSQSQIEEINKTIPLLKQTLTIYSNHKDSLILNPVTLIPNLLIIQNEYLVLSNCTIIKFKLNQAQCIQLANGLGTLLIFFLSNEHYKQWIDKLKQFCKLSNFSKKFYVKEQTVADYYIIQHKKTNKLYIANMCSISNAQIELLNSEIQTLRSVKHTSLLDLKWVYQDCRFIYLIYEYFRCEKLTTLLKQGLILDQTQLASIILQLLQLCKFLNKQSIYHGNFTLNNILINLQSSYLSIYPINMRPLIKNDKDSIEQYKQSIELPYLAPEILEGSSNPSIDTDIYQIGVVLYHLTFYIKSDKDDLKQNSMRMELINQMEEQFIEASKIQTKQINLQQEYKMVFSTSQLDLLKRLLEKRDQRVKLEEAMKHHWFVNIKQKFKPKQERRKQHLPSLNTIIELCEQSEYTKSFLNNQQRVDDEQVLDENNLIQEFMSELKKNNSQKPPSRENHEKLKDFQIFKTSYEQEKSNPQDQFKVSKSVV</sequence>
<dbReference type="OrthoDB" id="304903at2759"/>
<dbReference type="Proteomes" id="UP000683925">
    <property type="component" value="Unassembled WGS sequence"/>
</dbReference>
<dbReference type="SMART" id="SM00220">
    <property type="entry name" value="S_TKc"/>
    <property type="match status" value="1"/>
</dbReference>
<dbReference type="GO" id="GO:0004672">
    <property type="term" value="F:protein kinase activity"/>
    <property type="evidence" value="ECO:0007669"/>
    <property type="project" value="InterPro"/>
</dbReference>
<organism evidence="2 3">
    <name type="scientific">Paramecium octaurelia</name>
    <dbReference type="NCBI Taxonomy" id="43137"/>
    <lineage>
        <taxon>Eukaryota</taxon>
        <taxon>Sar</taxon>
        <taxon>Alveolata</taxon>
        <taxon>Ciliophora</taxon>
        <taxon>Intramacronucleata</taxon>
        <taxon>Oligohymenophorea</taxon>
        <taxon>Peniculida</taxon>
        <taxon>Parameciidae</taxon>
        <taxon>Paramecium</taxon>
    </lineage>
</organism>
<dbReference type="OMA" id="YEYFRCE"/>
<keyword evidence="3" id="KW-1185">Reference proteome</keyword>
<dbReference type="PROSITE" id="PS50011">
    <property type="entry name" value="PROTEIN_KINASE_DOM"/>
    <property type="match status" value="1"/>
</dbReference>
<proteinExistence type="predicted"/>
<evidence type="ECO:0000259" key="1">
    <source>
        <dbReference type="PROSITE" id="PS50011"/>
    </source>
</evidence>
<evidence type="ECO:0000313" key="2">
    <source>
        <dbReference type="EMBL" id="CAD8161249.1"/>
    </source>
</evidence>
<reference evidence="2" key="1">
    <citation type="submission" date="2021-01" db="EMBL/GenBank/DDBJ databases">
        <authorList>
            <consortium name="Genoscope - CEA"/>
            <person name="William W."/>
        </authorList>
    </citation>
    <scope>NUCLEOTIDE SEQUENCE</scope>
</reference>
<feature type="domain" description="Protein kinase" evidence="1">
    <location>
        <begin position="225"/>
        <end position="495"/>
    </location>
</feature>
<dbReference type="EMBL" id="CAJJDP010000039">
    <property type="protein sequence ID" value="CAD8161249.1"/>
    <property type="molecule type" value="Genomic_DNA"/>
</dbReference>
<comment type="caution">
    <text evidence="2">The sequence shown here is derived from an EMBL/GenBank/DDBJ whole genome shotgun (WGS) entry which is preliminary data.</text>
</comment>
<evidence type="ECO:0000313" key="3">
    <source>
        <dbReference type="Proteomes" id="UP000683925"/>
    </source>
</evidence>
<dbReference type="InterPro" id="IPR000719">
    <property type="entry name" value="Prot_kinase_dom"/>
</dbReference>
<protein>
    <recommendedName>
        <fullName evidence="1">Protein kinase domain-containing protein</fullName>
    </recommendedName>
</protein>
<accession>A0A8S1UBY9</accession>
<dbReference type="GO" id="GO:0005524">
    <property type="term" value="F:ATP binding"/>
    <property type="evidence" value="ECO:0007669"/>
    <property type="project" value="InterPro"/>
</dbReference>
<gene>
    <name evidence="2" type="ORF">POCTA_138.1.T0390290</name>
</gene>
<name>A0A8S1UBY9_PAROT</name>
<dbReference type="Pfam" id="PF00069">
    <property type="entry name" value="Pkinase"/>
    <property type="match status" value="1"/>
</dbReference>
<dbReference type="PANTHER" id="PTHR24347">
    <property type="entry name" value="SERINE/THREONINE-PROTEIN KINASE"/>
    <property type="match status" value="1"/>
</dbReference>
<dbReference type="AlphaFoldDB" id="A0A8S1UBY9"/>